<dbReference type="CDD" id="cd02860">
    <property type="entry name" value="E_set_Pullulanase"/>
    <property type="match status" value="1"/>
</dbReference>
<dbReference type="SUPFAM" id="SSF81296">
    <property type="entry name" value="E set domains"/>
    <property type="match status" value="2"/>
</dbReference>
<dbReference type="SUPFAM" id="SSF51445">
    <property type="entry name" value="(Trans)glycosidases"/>
    <property type="match status" value="1"/>
</dbReference>
<dbReference type="GO" id="GO:0005975">
    <property type="term" value="P:carbohydrate metabolic process"/>
    <property type="evidence" value="ECO:0007669"/>
    <property type="project" value="InterPro"/>
</dbReference>
<evidence type="ECO:0000313" key="6">
    <source>
        <dbReference type="Proteomes" id="UP000554837"/>
    </source>
</evidence>
<dbReference type="Proteomes" id="UP000554837">
    <property type="component" value="Unassembled WGS sequence"/>
</dbReference>
<keyword evidence="6" id="KW-1185">Reference proteome</keyword>
<feature type="domain" description="Pullulanase N2" evidence="4">
    <location>
        <begin position="56"/>
        <end position="152"/>
    </location>
</feature>
<dbReference type="CDD" id="cd11341">
    <property type="entry name" value="AmyAc_Pullulanase_LD-like"/>
    <property type="match status" value="1"/>
</dbReference>
<dbReference type="InterPro" id="IPR040671">
    <property type="entry name" value="Pullulanase_N2"/>
</dbReference>
<feature type="domain" description="Alpha-1,6-glucosidases pullulanase-type C-terminal" evidence="3">
    <location>
        <begin position="731"/>
        <end position="884"/>
    </location>
</feature>
<dbReference type="EMBL" id="JACHHO010000007">
    <property type="protein sequence ID" value="MBB5206124.1"/>
    <property type="molecule type" value="Genomic_DNA"/>
</dbReference>
<dbReference type="Pfam" id="PF17967">
    <property type="entry name" value="Pullulanase_N2"/>
    <property type="match status" value="1"/>
</dbReference>
<protein>
    <submittedName>
        <fullName evidence="5">Pullulanase/glycogen debranching enzyme</fullName>
    </submittedName>
</protein>
<proteinExistence type="inferred from homology"/>
<accession>A0A840SBG5</accession>
<evidence type="ECO:0000259" key="3">
    <source>
        <dbReference type="Pfam" id="PF11852"/>
    </source>
</evidence>
<comment type="similarity">
    <text evidence="1">Belongs to the glycosyl hydrolase 13 family.</text>
</comment>
<dbReference type="InterPro" id="IPR017853">
    <property type="entry name" value="GH"/>
</dbReference>
<sequence>MKRLLILLVGGLLQTEALRADPVWAACDGAAVAQPLASPLPSPLSPLSQPGPHRLHWLDADRFFWPGASPGAQLRLRHEGQDWALEADPQPWPAALQRAASYLGAGQAFRVPAQISRAQRQAWLRGELLGLLMDPSGPELARTGVQVGGAVDALYAAAEGLDDLGVHVQAGAGTQGRLWAPTARAVEVCLYPSTRAPAARRVAAQWQSDTGSWIWHQPGDLRGWTYLYLVEVWVPGQGWVRQRVTDPYSLSLSANSARSAVLDLDDPQTQPPGWKDHPRPQRALRLNELVIYELHVRDFSRDDRSLPAALRGRYSAFAQARSTGVRHLRALAAAGVTDVQLLPVFDLASVPEQGCRADPPRDRVASDSPRLQARIRAQAAQDCFNWGYDPLHFNAPEGSYASDADRPELRVRELRAAVMALHGMGLRVGMDMVYNHMAASGQARHSVLDRIVPLYYHRLNGQGDLEQSTCCANSATERLMMGKLMRDSVHLWARAYAMDSFRFDLMGHQPRAEMQRLHRELQQRLGREIHFIGEGWNFGEVKDGARFEQASQLSLGGSGIATFSDRARDALRGSSFGPVTQMQASPGWLFGLADDPARREQAGRAADLLRLGLAGSLQDVLLPTADGAVRRGAEMDYGGQPAGYARQPGEAVAYAENHDNHTLFDLGVLKLPPSSLAAARRQVQHLANALVAFSQGPVYFHAGQELMRSKSLDRNSYDSGDAFNRLDLSLRDNGFGVGLPPAADNGVDWPVLRPFLRRSGIRPDPATLHQAREQFLALLRVRASSSLFSLPNPGELQARLRFHAVGPDQDPAVIVAELDGRGWPGAGFEGLLLAFNAAAQPRQLALQRPGAWRLHPALQGLPDTGARWVGGQLRLPARSVAVFVH</sequence>
<dbReference type="GO" id="GO:0004553">
    <property type="term" value="F:hydrolase activity, hydrolyzing O-glycosyl compounds"/>
    <property type="evidence" value="ECO:0007669"/>
    <property type="project" value="InterPro"/>
</dbReference>
<dbReference type="Gene3D" id="2.60.40.1130">
    <property type="entry name" value="Rab geranylgeranyltransferase alpha-subunit, insert domain"/>
    <property type="match status" value="1"/>
</dbReference>
<gene>
    <name evidence="5" type="ORF">HNQ51_003467</name>
</gene>
<evidence type="ECO:0000256" key="1">
    <source>
        <dbReference type="ARBA" id="ARBA00008061"/>
    </source>
</evidence>
<dbReference type="AlphaFoldDB" id="A0A840SBG5"/>
<dbReference type="Gene3D" id="3.20.20.80">
    <property type="entry name" value="Glycosidases"/>
    <property type="match status" value="1"/>
</dbReference>
<dbReference type="InterPro" id="IPR024561">
    <property type="entry name" value="Pullul_strch_C"/>
</dbReference>
<name>A0A840SBG5_9BURK</name>
<evidence type="ECO:0000259" key="2">
    <source>
        <dbReference type="Pfam" id="PF02922"/>
    </source>
</evidence>
<dbReference type="PANTHER" id="PTHR43002">
    <property type="entry name" value="GLYCOGEN DEBRANCHING ENZYME"/>
    <property type="match status" value="1"/>
</dbReference>
<evidence type="ECO:0000313" key="5">
    <source>
        <dbReference type="EMBL" id="MBB5206124.1"/>
    </source>
</evidence>
<dbReference type="InterPro" id="IPR014756">
    <property type="entry name" value="Ig_E-set"/>
</dbReference>
<reference evidence="5 6" key="1">
    <citation type="submission" date="2020-08" db="EMBL/GenBank/DDBJ databases">
        <title>Genomic Encyclopedia of Type Strains, Phase IV (KMG-IV): sequencing the most valuable type-strain genomes for metagenomic binning, comparative biology and taxonomic classification.</title>
        <authorList>
            <person name="Goeker M."/>
        </authorList>
    </citation>
    <scope>NUCLEOTIDE SEQUENCE [LARGE SCALE GENOMIC DNA]</scope>
    <source>
        <strain evidence="5 6">DSM 23958</strain>
    </source>
</reference>
<dbReference type="SUPFAM" id="SSF51011">
    <property type="entry name" value="Glycosyl hydrolase domain"/>
    <property type="match status" value="1"/>
</dbReference>
<evidence type="ECO:0000259" key="4">
    <source>
        <dbReference type="Pfam" id="PF17967"/>
    </source>
</evidence>
<dbReference type="InterPro" id="IPR004193">
    <property type="entry name" value="Glyco_hydro_13_N"/>
</dbReference>
<dbReference type="InterPro" id="IPR013783">
    <property type="entry name" value="Ig-like_fold"/>
</dbReference>
<dbReference type="Gene3D" id="2.60.40.10">
    <property type="entry name" value="Immunoglobulins"/>
    <property type="match status" value="1"/>
</dbReference>
<organism evidence="5 6">
    <name type="scientific">Inhella inkyongensis</name>
    <dbReference type="NCBI Taxonomy" id="392593"/>
    <lineage>
        <taxon>Bacteria</taxon>
        <taxon>Pseudomonadati</taxon>
        <taxon>Pseudomonadota</taxon>
        <taxon>Betaproteobacteria</taxon>
        <taxon>Burkholderiales</taxon>
        <taxon>Sphaerotilaceae</taxon>
        <taxon>Inhella</taxon>
    </lineage>
</organism>
<dbReference type="RefSeq" id="WP_175423587.1">
    <property type="nucleotide sequence ID" value="NZ_CP040709.1"/>
</dbReference>
<dbReference type="Pfam" id="PF02922">
    <property type="entry name" value="CBM_48"/>
    <property type="match status" value="1"/>
</dbReference>
<feature type="domain" description="Glycoside hydrolase family 13 N-terminal" evidence="2">
    <location>
        <begin position="164"/>
        <end position="249"/>
    </location>
</feature>
<comment type="caution">
    <text evidence="5">The sequence shown here is derived from an EMBL/GenBank/DDBJ whole genome shotgun (WGS) entry which is preliminary data.</text>
</comment>
<dbReference type="Pfam" id="PF11852">
    <property type="entry name" value="Pullul_strch_C"/>
    <property type="match status" value="1"/>
</dbReference>